<dbReference type="AlphaFoldDB" id="A0A1G4P0H4"/>
<dbReference type="EMBL" id="LT622878">
    <property type="protein sequence ID" value="SCW24316.1"/>
    <property type="molecule type" value="Genomic_DNA"/>
</dbReference>
<reference evidence="5" key="2">
    <citation type="submission" date="2016-10" db="EMBL/GenBank/DDBJ databases">
        <authorList>
            <person name="de Groot N.N."/>
        </authorList>
    </citation>
    <scope>NUCLEOTIDE SEQUENCE</scope>
    <source>
        <strain evidence="5">C.0024</strain>
    </source>
</reference>
<dbReference type="PANTHER" id="PTHR39638:SF2">
    <property type="entry name" value="YCF35"/>
    <property type="match status" value="1"/>
</dbReference>
<keyword evidence="5" id="KW-0150">Chloroplast</keyword>
<evidence type="ECO:0000256" key="3">
    <source>
        <dbReference type="ARBA" id="ARBA00021585"/>
    </source>
</evidence>
<reference evidence="5" key="1">
    <citation type="submission" date="2016-10" db="EMBL/GenBank/DDBJ databases">
        <title>Chloroplast genomes as a tool to resolve red algal phylogenies: a case study in the Nemaliales.</title>
        <authorList>
            <person name="Costa J.F."/>
            <person name="Lin S.M."/>
            <person name="Macaya E.C."/>
            <person name="Fernandez-Garcia C."/>
            <person name="Verbruggen H."/>
        </authorList>
    </citation>
    <scope>NUCLEOTIDE SEQUENCE</scope>
    <source>
        <strain evidence="5">C.0024</strain>
    </source>
</reference>
<accession>A0A1G4P0H4</accession>
<name>A0A1G4P0H4_9FLOR</name>
<sequence length="125" mass="14622">MSHLSKINTKITNTKTLLETLEELNIIHSISTNKNKPSIILHEKLLTSSQSHIEFIWIGSNYELVADSSTWQGKRFLEYWYDKIYQKYVYNTIIQESLKQGFDMNNISVHGQNNGSIRLTLEKWS</sequence>
<proteinExistence type="inferred from homology"/>
<evidence type="ECO:0000256" key="2">
    <source>
        <dbReference type="ARBA" id="ARBA00009068"/>
    </source>
</evidence>
<evidence type="ECO:0000256" key="1">
    <source>
        <dbReference type="ARBA" id="ARBA00004474"/>
    </source>
</evidence>
<dbReference type="RefSeq" id="YP_009315658.1">
    <property type="nucleotide sequence ID" value="NC_031668.1"/>
</dbReference>
<comment type="subcellular location">
    <subcellularLocation>
        <location evidence="1">Plastid</location>
    </subcellularLocation>
</comment>
<geneLocation type="chloroplast" evidence="5"/>
<organism evidence="5">
    <name type="scientific">Trichogloeopsis pedicellata</name>
    <dbReference type="NCBI Taxonomy" id="1495610"/>
    <lineage>
        <taxon>Eukaryota</taxon>
        <taxon>Rhodophyta</taxon>
        <taxon>Florideophyceae</taxon>
        <taxon>Nemaliophycidae</taxon>
        <taxon>Nemaliales</taxon>
        <taxon>Liagoraceae</taxon>
        <taxon>Trichogloeopsis</taxon>
    </lineage>
</organism>
<evidence type="ECO:0000256" key="4">
    <source>
        <dbReference type="ARBA" id="ARBA00022640"/>
    </source>
</evidence>
<dbReference type="GeneID" id="30000425"/>
<dbReference type="GO" id="GO:0009536">
    <property type="term" value="C:plastid"/>
    <property type="evidence" value="ECO:0007669"/>
    <property type="project" value="UniProtKB-SubCell"/>
</dbReference>
<comment type="similarity">
    <text evidence="2">Belongs to the ycf35 family.</text>
</comment>
<gene>
    <name evidence="5" type="primary">ycf35</name>
    <name evidence="5" type="ORF">C00024_14</name>
</gene>
<keyword evidence="4 5" id="KW-0934">Plastid</keyword>
<protein>
    <recommendedName>
        <fullName evidence="3">Uncharacterized protein ycf35</fullName>
    </recommendedName>
</protein>
<dbReference type="PANTHER" id="PTHR39638">
    <property type="entry name" value="YCF35"/>
    <property type="match status" value="1"/>
</dbReference>
<evidence type="ECO:0000313" key="5">
    <source>
        <dbReference type="EMBL" id="SCW24316.1"/>
    </source>
</evidence>
<dbReference type="InterPro" id="IPR009666">
    <property type="entry name" value="Uncharacterised_Ycf35"/>
</dbReference>
<dbReference type="Pfam" id="PF06868">
    <property type="entry name" value="DUF1257"/>
    <property type="match status" value="1"/>
</dbReference>